<dbReference type="SUPFAM" id="SSF56281">
    <property type="entry name" value="Metallo-hydrolase/oxidoreductase"/>
    <property type="match status" value="1"/>
</dbReference>
<evidence type="ECO:0000313" key="3">
    <source>
        <dbReference type="Proteomes" id="UP001165368"/>
    </source>
</evidence>
<dbReference type="PANTHER" id="PTHR42951">
    <property type="entry name" value="METALLO-BETA-LACTAMASE DOMAIN-CONTAINING"/>
    <property type="match status" value="1"/>
</dbReference>
<dbReference type="Proteomes" id="UP001165368">
    <property type="component" value="Unassembled WGS sequence"/>
</dbReference>
<accession>A0ABS9L6B3</accession>
<evidence type="ECO:0000259" key="1">
    <source>
        <dbReference type="SMART" id="SM00849"/>
    </source>
</evidence>
<evidence type="ECO:0000313" key="2">
    <source>
        <dbReference type="EMBL" id="MCG2622161.1"/>
    </source>
</evidence>
<gene>
    <name evidence="2" type="ORF">LVY72_09545</name>
</gene>
<dbReference type="SMART" id="SM00849">
    <property type="entry name" value="Lactamase_B"/>
    <property type="match status" value="1"/>
</dbReference>
<name>A0ABS9L6B3_9MICC</name>
<dbReference type="EMBL" id="JAKLTQ010000005">
    <property type="protein sequence ID" value="MCG2622161.1"/>
    <property type="molecule type" value="Genomic_DNA"/>
</dbReference>
<keyword evidence="3" id="KW-1185">Reference proteome</keyword>
<dbReference type="InterPro" id="IPR050855">
    <property type="entry name" value="NDM-1-like"/>
</dbReference>
<dbReference type="InterPro" id="IPR001279">
    <property type="entry name" value="Metallo-B-lactamas"/>
</dbReference>
<dbReference type="PANTHER" id="PTHR42951:SF14">
    <property type="entry name" value="METALLO-BETA-LACTAMASE SUPERFAMILY PROTEIN"/>
    <property type="match status" value="1"/>
</dbReference>
<sequence>MQTAAKTFLRSSSMGPSPFLARRHTPWHESTAVTEPAEGVFFVEGPASNWIIAREGQDFTLIDGGYPADLPRVLDSIRHTGLRPERAAAMLITHGHVDHTGSAAWFSAEYGTPVLCSPGEYRQLLGEEKYQVSPGQVILRAWRPRVFNWLVHVLQAGGLQENDIPDAGIWDIARLAGLPGAPVAVPTPGHSPGHAAYRLPGAGAVATGDALVTGHAISPAAGPQMLHPMFHHDIEAAYRALEALAAVPERLVLPGHGPSMTLDLAAASAALRR</sequence>
<comment type="caution">
    <text evidence="2">The sequence shown here is derived from an EMBL/GenBank/DDBJ whole genome shotgun (WGS) entry which is preliminary data.</text>
</comment>
<protein>
    <submittedName>
        <fullName evidence="2">MBL fold metallo-hydrolase</fullName>
    </submittedName>
</protein>
<dbReference type="Gene3D" id="3.60.15.10">
    <property type="entry name" value="Ribonuclease Z/Hydroxyacylglutathione hydrolase-like"/>
    <property type="match status" value="1"/>
</dbReference>
<dbReference type="RefSeq" id="WP_237820187.1">
    <property type="nucleotide sequence ID" value="NZ_JAKLTQ010000005.1"/>
</dbReference>
<feature type="domain" description="Metallo-beta-lactamase" evidence="1">
    <location>
        <begin position="47"/>
        <end position="256"/>
    </location>
</feature>
<proteinExistence type="predicted"/>
<organism evidence="2 3">
    <name type="scientific">Arthrobacter hankyongi</name>
    <dbReference type="NCBI Taxonomy" id="2904801"/>
    <lineage>
        <taxon>Bacteria</taxon>
        <taxon>Bacillati</taxon>
        <taxon>Actinomycetota</taxon>
        <taxon>Actinomycetes</taxon>
        <taxon>Micrococcales</taxon>
        <taxon>Micrococcaceae</taxon>
        <taxon>Arthrobacter</taxon>
    </lineage>
</organism>
<dbReference type="Pfam" id="PF00753">
    <property type="entry name" value="Lactamase_B"/>
    <property type="match status" value="1"/>
</dbReference>
<reference evidence="2" key="1">
    <citation type="submission" date="2022-01" db="EMBL/GenBank/DDBJ databases">
        <authorList>
            <person name="Jo J.-H."/>
            <person name="Im W.-T."/>
        </authorList>
    </citation>
    <scope>NUCLEOTIDE SEQUENCE</scope>
    <source>
        <strain evidence="2">I2-34</strain>
    </source>
</reference>
<dbReference type="InterPro" id="IPR036866">
    <property type="entry name" value="RibonucZ/Hydroxyglut_hydro"/>
</dbReference>